<dbReference type="PANTHER" id="PTHR33371:SF4">
    <property type="entry name" value="INTERMEMBRANE PHOSPHOLIPID TRANSPORT SYSTEM BINDING PROTEIN MLAD"/>
    <property type="match status" value="1"/>
</dbReference>
<dbReference type="InterPro" id="IPR003399">
    <property type="entry name" value="Mce/MlaD"/>
</dbReference>
<keyword evidence="1" id="KW-0732">Signal</keyword>
<dbReference type="PANTHER" id="PTHR33371">
    <property type="entry name" value="INTERMEMBRANE PHOSPHOLIPID TRANSPORT SYSTEM BINDING PROTEIN MLAD-RELATED"/>
    <property type="match status" value="1"/>
</dbReference>
<evidence type="ECO:0000256" key="1">
    <source>
        <dbReference type="SAM" id="SignalP"/>
    </source>
</evidence>
<name>A0A2I1R1E8_9ACTN</name>
<sequence>MNRVKNRTRLTALIVLATLVIVTSACSLRPDDLPSPKGGVRDGYDVSMMFDNALNLPTGASVMMDGLRVGEVKGVTLVAETVRVATSISSGTVIPADSTATIRQDTVLGDTYVAIERPASGEGGAELQPGGVIPVSQTTSPPQLEDTLAVLANFVNGGNIQKVENSVRKLNAVMPDLTALQRLASTVAVDLDDLAMNTREIDRLLTGLDDTAVAVNRQQDKISMMLSSEGVVYWDRLSRQVVQYVGTLLPSIGSIFAGGAWMVPMLNAVDRAVISVRQTGIDALSDSDRIVQFLRRTIIPFMEKPSAHVGEVVGSDDQQLGDVQKLLRMLGATK</sequence>
<evidence type="ECO:0000313" key="4">
    <source>
        <dbReference type="Proteomes" id="UP000234662"/>
    </source>
</evidence>
<gene>
    <name evidence="3" type="ORF">CYJ73_24345</name>
</gene>
<evidence type="ECO:0000259" key="2">
    <source>
        <dbReference type="Pfam" id="PF02470"/>
    </source>
</evidence>
<dbReference type="EMBL" id="PKJC01000037">
    <property type="protein sequence ID" value="PKZ62952.1"/>
    <property type="molecule type" value="Genomic_DNA"/>
</dbReference>
<dbReference type="PROSITE" id="PS51257">
    <property type="entry name" value="PROKAR_LIPOPROTEIN"/>
    <property type="match status" value="1"/>
</dbReference>
<protein>
    <submittedName>
        <fullName evidence="3">MCE family protein</fullName>
    </submittedName>
</protein>
<feature type="chain" id="PRO_5014154486" evidence="1">
    <location>
        <begin position="28"/>
        <end position="334"/>
    </location>
</feature>
<dbReference type="AlphaFoldDB" id="A0A2I1R1E8"/>
<accession>A0A2I1R1E8</accession>
<organism evidence="3 4">
    <name type="scientific">Gordonia terrae</name>
    <dbReference type="NCBI Taxonomy" id="2055"/>
    <lineage>
        <taxon>Bacteria</taxon>
        <taxon>Bacillati</taxon>
        <taxon>Actinomycetota</taxon>
        <taxon>Actinomycetes</taxon>
        <taxon>Mycobacteriales</taxon>
        <taxon>Gordoniaceae</taxon>
        <taxon>Gordonia</taxon>
    </lineage>
</organism>
<feature type="signal peptide" evidence="1">
    <location>
        <begin position="1"/>
        <end position="27"/>
    </location>
</feature>
<dbReference type="Pfam" id="PF02470">
    <property type="entry name" value="MlaD"/>
    <property type="match status" value="1"/>
</dbReference>
<feature type="domain" description="Mce/MlaD" evidence="2">
    <location>
        <begin position="42"/>
        <end position="116"/>
    </location>
</feature>
<proteinExistence type="predicted"/>
<evidence type="ECO:0000313" key="3">
    <source>
        <dbReference type="EMBL" id="PKZ62952.1"/>
    </source>
</evidence>
<dbReference type="RefSeq" id="WP_101822911.1">
    <property type="nucleotide sequence ID" value="NZ_PKJC01000037.1"/>
</dbReference>
<comment type="caution">
    <text evidence="3">The sequence shown here is derived from an EMBL/GenBank/DDBJ whole genome shotgun (WGS) entry which is preliminary data.</text>
</comment>
<reference evidence="3 4" key="1">
    <citation type="submission" date="2017-12" db="EMBL/GenBank/DDBJ databases">
        <title>Phylogenetic diversity of female urinary microbiome.</title>
        <authorList>
            <person name="Thomas-White K."/>
            <person name="Wolfe A.J."/>
        </authorList>
    </citation>
    <scope>NUCLEOTIDE SEQUENCE [LARGE SCALE GENOMIC DNA]</scope>
    <source>
        <strain evidence="3 4">UMB0777</strain>
    </source>
</reference>
<dbReference type="Proteomes" id="UP000234662">
    <property type="component" value="Unassembled WGS sequence"/>
</dbReference>
<dbReference type="InterPro" id="IPR052336">
    <property type="entry name" value="MlaD_Phospholipid_Transporter"/>
</dbReference>